<evidence type="ECO:0000256" key="3">
    <source>
        <dbReference type="ARBA" id="ARBA00022692"/>
    </source>
</evidence>
<dbReference type="AlphaFoldDB" id="A0A811L5S8"/>
<dbReference type="PROSITE" id="PS50850">
    <property type="entry name" value="MFS"/>
    <property type="match status" value="1"/>
</dbReference>
<feature type="transmembrane region" description="Helical" evidence="7">
    <location>
        <begin position="473"/>
        <end position="495"/>
    </location>
</feature>
<feature type="transmembrane region" description="Helical" evidence="7">
    <location>
        <begin position="280"/>
        <end position="298"/>
    </location>
</feature>
<dbReference type="InterPro" id="IPR011701">
    <property type="entry name" value="MFS"/>
</dbReference>
<dbReference type="InterPro" id="IPR036259">
    <property type="entry name" value="MFS_trans_sf"/>
</dbReference>
<dbReference type="Pfam" id="PF07690">
    <property type="entry name" value="MFS_1"/>
    <property type="match status" value="1"/>
</dbReference>
<keyword evidence="5 7" id="KW-0472">Membrane</keyword>
<evidence type="ECO:0000313" key="10">
    <source>
        <dbReference type="EMBL" id="CAD5223590.1"/>
    </source>
</evidence>
<feature type="signal peptide" evidence="8">
    <location>
        <begin position="1"/>
        <end position="19"/>
    </location>
</feature>
<evidence type="ECO:0000256" key="2">
    <source>
        <dbReference type="ARBA" id="ARBA00022448"/>
    </source>
</evidence>
<dbReference type="Proteomes" id="UP000783686">
    <property type="component" value="Unassembled WGS sequence"/>
</dbReference>
<evidence type="ECO:0000256" key="4">
    <source>
        <dbReference type="ARBA" id="ARBA00022989"/>
    </source>
</evidence>
<protein>
    <recommendedName>
        <fullName evidence="9">Major facilitator superfamily (MFS) profile domain-containing protein</fullName>
    </recommendedName>
</protein>
<feature type="transmembrane region" description="Helical" evidence="7">
    <location>
        <begin position="516"/>
        <end position="538"/>
    </location>
</feature>
<keyword evidence="3 7" id="KW-0812">Transmembrane</keyword>
<dbReference type="InterPro" id="IPR020846">
    <property type="entry name" value="MFS_dom"/>
</dbReference>
<dbReference type="Proteomes" id="UP000614601">
    <property type="component" value="Unassembled WGS sequence"/>
</dbReference>
<feature type="transmembrane region" description="Helical" evidence="7">
    <location>
        <begin position="253"/>
        <end position="273"/>
    </location>
</feature>
<comment type="similarity">
    <text evidence="6">Belongs to the major facilitator superfamily. Spinster (TC 2.A.1.49) family.</text>
</comment>
<reference evidence="10" key="1">
    <citation type="submission" date="2020-09" db="EMBL/GenBank/DDBJ databases">
        <authorList>
            <person name="Kikuchi T."/>
        </authorList>
    </citation>
    <scope>NUCLEOTIDE SEQUENCE</scope>
    <source>
        <strain evidence="10">SH1</strain>
    </source>
</reference>
<dbReference type="GO" id="GO:0022857">
    <property type="term" value="F:transmembrane transporter activity"/>
    <property type="evidence" value="ECO:0007669"/>
    <property type="project" value="InterPro"/>
</dbReference>
<organism evidence="10 11">
    <name type="scientific">Bursaphelenchus okinawaensis</name>
    <dbReference type="NCBI Taxonomy" id="465554"/>
    <lineage>
        <taxon>Eukaryota</taxon>
        <taxon>Metazoa</taxon>
        <taxon>Ecdysozoa</taxon>
        <taxon>Nematoda</taxon>
        <taxon>Chromadorea</taxon>
        <taxon>Rhabditida</taxon>
        <taxon>Tylenchina</taxon>
        <taxon>Tylenchomorpha</taxon>
        <taxon>Aphelenchoidea</taxon>
        <taxon>Aphelenchoididae</taxon>
        <taxon>Bursaphelenchus</taxon>
    </lineage>
</organism>
<evidence type="ECO:0000313" key="11">
    <source>
        <dbReference type="Proteomes" id="UP000614601"/>
    </source>
</evidence>
<dbReference type="EMBL" id="CAJFCW020000005">
    <property type="protein sequence ID" value="CAG9118268.1"/>
    <property type="molecule type" value="Genomic_DNA"/>
</dbReference>
<name>A0A811L5S8_9BILA</name>
<gene>
    <name evidence="10" type="ORF">BOKJ2_LOCUS10360</name>
</gene>
<dbReference type="CDD" id="cd17328">
    <property type="entry name" value="MFS_spinster_like"/>
    <property type="match status" value="1"/>
</dbReference>
<dbReference type="GO" id="GO:0016020">
    <property type="term" value="C:membrane"/>
    <property type="evidence" value="ECO:0007669"/>
    <property type="project" value="UniProtKB-SubCell"/>
</dbReference>
<feature type="domain" description="Major facilitator superfamily (MFS) profile" evidence="9">
    <location>
        <begin position="215"/>
        <end position="645"/>
    </location>
</feature>
<dbReference type="OrthoDB" id="6770063at2759"/>
<feature type="transmembrane region" description="Helical" evidence="7">
    <location>
        <begin position="621"/>
        <end position="644"/>
    </location>
</feature>
<evidence type="ECO:0000256" key="8">
    <source>
        <dbReference type="SAM" id="SignalP"/>
    </source>
</evidence>
<proteinExistence type="inferred from homology"/>
<dbReference type="PANTHER" id="PTHR23505">
    <property type="entry name" value="SPINSTER"/>
    <property type="match status" value="1"/>
</dbReference>
<dbReference type="PANTHER" id="PTHR23505:SF79">
    <property type="entry name" value="PROTEIN SPINSTER"/>
    <property type="match status" value="1"/>
</dbReference>
<keyword evidence="4 7" id="KW-1133">Transmembrane helix</keyword>
<sequence length="668" mass="73158">MPNILHAVSIFTLLSTVTSHPAVTLNIRPPREPAAYSKVSDGQGSAEISLIAPVATFATPLYIEEFANIAEAEETDYIDHVAVMVNLTDLNVKPGGFYVNAVRNLRKLLPKLSLCHLKAHYVMYLREVDYTTIKNEIERIENKLNAVTWAFKTENMYLKVVDVSIDVISQSNMKTDDVDEKLHDIPLLESKKAEVMVVEESKPLAEPLVVKDYAVIGVLFVVNLLNYMDRLTTAGILTSIQAYYVLNDTQAGLIQTIFIVVFMLFAPLWGYLGDRYNRKWLMTGGLILWVASVLGASFCPENAFYMFLLLRGIMGIGMAGYSIVAPTVIADLFVGNVRSHVLMFFYFAIPFGSGLGYMVSSIVAEMAGSWQWGIRITLFFGIFCILSLIVVVPEPKREKSGHEDEDLDSSYFKDIMALLVNKTYVFSTLGVTFVMFVAGTLSWWVPTMIKHAEAAKQNLTDTSLLADEDSEAIGLYFGAITCVSGLVGVGLGSVTAALWKSGKACFCGLKTNKADALVSGIGSAVAAPLFFITCIVISSNMALAWVLMLFMVTALCLNWAIVVDMLMYIVPPSKRGAANAFQVFIGHALGDASGPYIIGIVSDWVRSGDDSPAGKFHSLIISFYIPNVLLVISAVAFFVSALTLNGDLNRLQDKNAKASAQKHVQLES</sequence>
<evidence type="ECO:0000256" key="6">
    <source>
        <dbReference type="ARBA" id="ARBA00024338"/>
    </source>
</evidence>
<evidence type="ECO:0000259" key="9">
    <source>
        <dbReference type="PROSITE" id="PS50850"/>
    </source>
</evidence>
<comment type="caution">
    <text evidence="10">The sequence shown here is derived from an EMBL/GenBank/DDBJ whole genome shotgun (WGS) entry which is preliminary data.</text>
</comment>
<keyword evidence="8" id="KW-0732">Signal</keyword>
<dbReference type="Gene3D" id="1.20.1250.20">
    <property type="entry name" value="MFS general substrate transporter like domains"/>
    <property type="match status" value="1"/>
</dbReference>
<evidence type="ECO:0000256" key="5">
    <source>
        <dbReference type="ARBA" id="ARBA00023136"/>
    </source>
</evidence>
<feature type="chain" id="PRO_5035681885" description="Major facilitator superfamily (MFS) profile domain-containing protein" evidence="8">
    <location>
        <begin position="20"/>
        <end position="668"/>
    </location>
</feature>
<evidence type="ECO:0000256" key="1">
    <source>
        <dbReference type="ARBA" id="ARBA00004141"/>
    </source>
</evidence>
<accession>A0A811L5S8</accession>
<dbReference type="EMBL" id="CAJFDH010000005">
    <property type="protein sequence ID" value="CAD5223590.1"/>
    <property type="molecule type" value="Genomic_DNA"/>
</dbReference>
<feature type="transmembrane region" description="Helical" evidence="7">
    <location>
        <begin position="341"/>
        <end position="360"/>
    </location>
</feature>
<feature type="transmembrane region" description="Helical" evidence="7">
    <location>
        <begin position="544"/>
        <end position="569"/>
    </location>
</feature>
<evidence type="ECO:0000256" key="7">
    <source>
        <dbReference type="SAM" id="Phobius"/>
    </source>
</evidence>
<feature type="transmembrane region" description="Helical" evidence="7">
    <location>
        <begin position="304"/>
        <end position="329"/>
    </location>
</feature>
<dbReference type="InterPro" id="IPR044770">
    <property type="entry name" value="MFS_spinster-like"/>
</dbReference>
<dbReference type="SUPFAM" id="SSF103473">
    <property type="entry name" value="MFS general substrate transporter"/>
    <property type="match status" value="1"/>
</dbReference>
<feature type="transmembrane region" description="Helical" evidence="7">
    <location>
        <begin position="581"/>
        <end position="601"/>
    </location>
</feature>
<comment type="subcellular location">
    <subcellularLocation>
        <location evidence="1">Membrane</location>
        <topology evidence="1">Multi-pass membrane protein</topology>
    </subcellularLocation>
</comment>
<feature type="transmembrane region" description="Helical" evidence="7">
    <location>
        <begin position="372"/>
        <end position="392"/>
    </location>
</feature>
<keyword evidence="2" id="KW-0813">Transport</keyword>
<keyword evidence="11" id="KW-1185">Reference proteome</keyword>
<feature type="transmembrane region" description="Helical" evidence="7">
    <location>
        <begin position="423"/>
        <end position="445"/>
    </location>
</feature>